<dbReference type="InterPro" id="IPR036774">
    <property type="entry name" value="ERV/ALR_sulphydryl_oxid_sf"/>
</dbReference>
<evidence type="ECO:0000313" key="9">
    <source>
        <dbReference type="EMBL" id="AGE53954.1"/>
    </source>
</evidence>
<dbReference type="GO" id="GO:0050660">
    <property type="term" value="F:flavin adenine dinucleotide binding"/>
    <property type="evidence" value="ECO:0007669"/>
    <property type="project" value="TreeGrafter"/>
</dbReference>
<feature type="domain" description="ERV/ALR sulfhydryl oxidase" evidence="8">
    <location>
        <begin position="8"/>
        <end position="112"/>
    </location>
</feature>
<evidence type="ECO:0000256" key="6">
    <source>
        <dbReference type="ARBA" id="ARBA00048864"/>
    </source>
</evidence>
<dbReference type="PANTHER" id="PTHR12645:SF0">
    <property type="entry name" value="FAD-LINKED SULFHYDRYL OXIDASE ALR"/>
    <property type="match status" value="1"/>
</dbReference>
<evidence type="ECO:0000256" key="2">
    <source>
        <dbReference type="ARBA" id="ARBA00022630"/>
    </source>
</evidence>
<dbReference type="EMBL" id="JX997169">
    <property type="protein sequence ID" value="AGE53954.1"/>
    <property type="molecule type" value="Genomic_DNA"/>
</dbReference>
<dbReference type="Gene3D" id="1.20.120.310">
    <property type="entry name" value="ERV/ALR sulfhydryl oxidase domain"/>
    <property type="match status" value="1"/>
</dbReference>
<sequence>MNSTNNVPNFDPNIWGPSVWLMIHLSALRYPKNPTAVDKKNFAAFYRSFPFILPCTGCCKGFTKILEMTKFGAKDLQSRDTLFAWTVKAHSLVNIKTGKPPRDEPEYWKKQYLALANK</sequence>
<dbReference type="InterPro" id="IPR039799">
    <property type="entry name" value="ALR/ERV"/>
</dbReference>
<dbReference type="InterPro" id="IPR017905">
    <property type="entry name" value="ERV/ALR_sulphydryl_oxidase"/>
</dbReference>
<evidence type="ECO:0000256" key="7">
    <source>
        <dbReference type="RuleBase" id="RU371123"/>
    </source>
</evidence>
<organismHost>
    <name type="scientific">Chlorella</name>
    <dbReference type="NCBI Taxonomy" id="3071"/>
</organismHost>
<comment type="catalytic activity">
    <reaction evidence="6 7">
        <text>2 R'C(R)SH + O2 = R'C(R)S-S(R)CR' + H2O2</text>
        <dbReference type="Rhea" id="RHEA:17357"/>
        <dbReference type="ChEBI" id="CHEBI:15379"/>
        <dbReference type="ChEBI" id="CHEBI:16240"/>
        <dbReference type="ChEBI" id="CHEBI:16520"/>
        <dbReference type="ChEBI" id="CHEBI:17412"/>
        <dbReference type="EC" id="1.8.3.2"/>
    </reaction>
</comment>
<protein>
    <recommendedName>
        <fullName evidence="7">Sulfhydryl oxidase</fullName>
        <ecNumber evidence="7">1.8.3.2</ecNumber>
    </recommendedName>
</protein>
<comment type="cofactor">
    <cofactor evidence="1 7">
        <name>FAD</name>
        <dbReference type="ChEBI" id="CHEBI:57692"/>
    </cofactor>
</comment>
<dbReference type="GO" id="GO:0016971">
    <property type="term" value="F:flavin-dependent sulfhydryl oxidase activity"/>
    <property type="evidence" value="ECO:0007669"/>
    <property type="project" value="InterPro"/>
</dbReference>
<name>M1HUU4_PBCVI</name>
<keyword evidence="3 7" id="KW-0274">FAD</keyword>
<organism evidence="9 10">
    <name type="scientific">Paramecium bursaria Chlorella virus IL3A</name>
    <name type="common">PBCV-IL3A</name>
    <dbReference type="NCBI Taxonomy" id="46019"/>
    <lineage>
        <taxon>Viruses</taxon>
        <taxon>Varidnaviria</taxon>
        <taxon>Bamfordvirae</taxon>
        <taxon>Nucleocytoviricota</taxon>
        <taxon>Megaviricetes</taxon>
        <taxon>Algavirales</taxon>
        <taxon>Phycodnaviridae</taxon>
        <taxon>Chlorovirus</taxon>
        <taxon>Chlorovirus illinoense</taxon>
    </lineage>
</organism>
<accession>M1HUU4</accession>
<dbReference type="PANTHER" id="PTHR12645">
    <property type="entry name" value="ALR/ERV"/>
    <property type="match status" value="1"/>
</dbReference>
<keyword evidence="4 7" id="KW-0560">Oxidoreductase</keyword>
<keyword evidence="5" id="KW-1015">Disulfide bond</keyword>
<dbReference type="Pfam" id="PF04777">
    <property type="entry name" value="Evr1_Alr"/>
    <property type="match status" value="1"/>
</dbReference>
<evidence type="ECO:0000259" key="8">
    <source>
        <dbReference type="PROSITE" id="PS51324"/>
    </source>
</evidence>
<dbReference type="SUPFAM" id="SSF69000">
    <property type="entry name" value="FAD-dependent thiol oxidase"/>
    <property type="match status" value="1"/>
</dbReference>
<reference evidence="9 10" key="1">
    <citation type="submission" date="2012-10" db="EMBL/GenBank/DDBJ databases">
        <title>Towards defining the chloroviruses: a genomic journey through a genus of large DNA viruses.</title>
        <authorList>
            <person name="Jeanniard A."/>
            <person name="Dunigan D.D."/>
            <person name="Gurnon J.R."/>
            <person name="Agarkova I."/>
            <person name="Kang M."/>
            <person name="Vitek J."/>
            <person name="Duncan G."/>
            <person name="McClung O.W."/>
            <person name="Larsen M."/>
            <person name="Claverie J.-M."/>
            <person name="Van Etten J.L."/>
            <person name="Blanc G."/>
        </authorList>
    </citation>
    <scope>NUCLEOTIDE SEQUENCE [LARGE SCALE GENOMIC DNA]</scope>
</reference>
<dbReference type="PROSITE" id="PS51324">
    <property type="entry name" value="ERV_ALR"/>
    <property type="match status" value="1"/>
</dbReference>
<proteinExistence type="predicted"/>
<dbReference type="Proteomes" id="UP000247091">
    <property type="component" value="Segment"/>
</dbReference>
<evidence type="ECO:0000256" key="3">
    <source>
        <dbReference type="ARBA" id="ARBA00022827"/>
    </source>
</evidence>
<gene>
    <name evidence="9" type="primary">IL-3A_526R</name>
    <name evidence="9" type="ORF">PBCVIL3A_526R</name>
</gene>
<evidence type="ECO:0000256" key="4">
    <source>
        <dbReference type="ARBA" id="ARBA00023002"/>
    </source>
</evidence>
<keyword evidence="2 7" id="KW-0285">Flavoprotein</keyword>
<evidence type="ECO:0000313" key="10">
    <source>
        <dbReference type="Proteomes" id="UP000247091"/>
    </source>
</evidence>
<dbReference type="EC" id="1.8.3.2" evidence="7"/>
<evidence type="ECO:0000256" key="1">
    <source>
        <dbReference type="ARBA" id="ARBA00001974"/>
    </source>
</evidence>
<evidence type="ECO:0000256" key="5">
    <source>
        <dbReference type="ARBA" id="ARBA00023157"/>
    </source>
</evidence>